<dbReference type="NCBIfam" id="NF008657">
    <property type="entry name" value="PRK11657.1"/>
    <property type="match status" value="1"/>
</dbReference>
<feature type="chain" id="PRO_5022251033" description="Thiol:disulfide interchange protein" evidence="1">
    <location>
        <begin position="20"/>
        <end position="257"/>
    </location>
</feature>
<keyword evidence="1" id="KW-0732">Signal</keyword>
<dbReference type="GO" id="GO:0042597">
    <property type="term" value="C:periplasmic space"/>
    <property type="evidence" value="ECO:0007669"/>
    <property type="project" value="UniProtKB-SubCell"/>
</dbReference>
<dbReference type="AlphaFoldDB" id="A0A557RHG4"/>
<proteinExistence type="inferred from homology"/>
<dbReference type="PANTHER" id="PTHR35272">
    <property type="entry name" value="THIOL:DISULFIDE INTERCHANGE PROTEIN DSBC-RELATED"/>
    <property type="match status" value="1"/>
</dbReference>
<reference evidence="3 4" key="1">
    <citation type="submission" date="2019-07" db="EMBL/GenBank/DDBJ databases">
        <title>Reclasification of Spiribacter aquaticus.</title>
        <authorList>
            <person name="Leon M.J."/>
            <person name="Sanchez-Porro C."/>
            <person name="Ventosa A."/>
        </authorList>
    </citation>
    <scope>NUCLEOTIDE SEQUENCE [LARGE SCALE GENOMIC DNA]</scope>
    <source>
        <strain evidence="3 4">SP30</strain>
    </source>
</reference>
<comment type="subcellular location">
    <subcellularLocation>
        <location evidence="1">Periplasm</location>
    </subcellularLocation>
</comment>
<comment type="similarity">
    <text evidence="1">Belongs to the thioredoxin family. DsbC subfamily.</text>
</comment>
<name>A0A557RHG4_9GAMM</name>
<feature type="signal peptide" evidence="1">
    <location>
        <begin position="1"/>
        <end position="19"/>
    </location>
</feature>
<dbReference type="Gene3D" id="3.40.30.10">
    <property type="entry name" value="Glutaredoxin"/>
    <property type="match status" value="1"/>
</dbReference>
<dbReference type="SUPFAM" id="SSF54423">
    <property type="entry name" value="DsbC/DsbG N-terminal domain-like"/>
    <property type="match status" value="1"/>
</dbReference>
<dbReference type="InterPro" id="IPR051470">
    <property type="entry name" value="Thiol:disulfide_interchange"/>
</dbReference>
<dbReference type="RefSeq" id="WP_144348133.1">
    <property type="nucleotide sequence ID" value="NZ_VMKP01000003.1"/>
</dbReference>
<dbReference type="Proteomes" id="UP000316688">
    <property type="component" value="Unassembled WGS sequence"/>
</dbReference>
<comment type="caution">
    <text evidence="3">The sequence shown here is derived from an EMBL/GenBank/DDBJ whole genome shotgun (WGS) entry which is preliminary data.</text>
</comment>
<accession>A0A557RHG4</accession>
<sequence>MIRSILATLILLIPGLAGAQAQDSALPDPIAALEDRGATIGETFDAPGGLTGYTVSFQGQTLTAYVTNAQDHVVVGTLLDGDGTNLSQPVLSAAANAARPQSEWDEVANASWIADGSDSAERVIYAFTDPNCPYCSRFYEQTRDWVDAGAVQIRHVMVGVLREGSLGKAATLLAADDPAAALAEHEARFDSGGTPPAESIPASSQQAVASNNELMSRLGIRGTPSVYYRDDSGDIRLVRGLPRGERLIDVMGGAKPE</sequence>
<dbReference type="InterPro" id="IPR012336">
    <property type="entry name" value="Thioredoxin-like_fold"/>
</dbReference>
<dbReference type="CDD" id="cd03020">
    <property type="entry name" value="DsbA_DsbC_DsbG"/>
    <property type="match status" value="1"/>
</dbReference>
<dbReference type="Gene3D" id="3.10.450.70">
    <property type="entry name" value="Disulphide bond isomerase, DsbC/G, N-terminal"/>
    <property type="match status" value="1"/>
</dbReference>
<keyword evidence="1" id="KW-0574">Periplasm</keyword>
<dbReference type="SUPFAM" id="SSF52833">
    <property type="entry name" value="Thioredoxin-like"/>
    <property type="match status" value="1"/>
</dbReference>
<dbReference type="InterPro" id="IPR033954">
    <property type="entry name" value="DiS-bond_Isoase_DsbC/G"/>
</dbReference>
<dbReference type="PANTHER" id="PTHR35272:SF4">
    <property type="entry name" value="THIOL:DISULFIDE INTERCHANGE PROTEIN DSBG"/>
    <property type="match status" value="1"/>
</dbReference>
<keyword evidence="4" id="KW-1185">Reference proteome</keyword>
<evidence type="ECO:0000313" key="3">
    <source>
        <dbReference type="EMBL" id="TVO64575.1"/>
    </source>
</evidence>
<comment type="function">
    <text evidence="1">Required for disulfide bond formation in some periplasmic proteins. Acts by transferring its disulfide bond to other proteins and is reduced in the process.</text>
</comment>
<protein>
    <recommendedName>
        <fullName evidence="1">Thiol:disulfide interchange protein</fullName>
    </recommendedName>
</protein>
<dbReference type="Pfam" id="PF13098">
    <property type="entry name" value="Thioredoxin_2"/>
    <property type="match status" value="1"/>
</dbReference>
<dbReference type="InterPro" id="IPR036249">
    <property type="entry name" value="Thioredoxin-like_sf"/>
</dbReference>
<organism evidence="3 4">
    <name type="scientific">Spiribacter aquaticus</name>
    <dbReference type="NCBI Taxonomy" id="1935996"/>
    <lineage>
        <taxon>Bacteria</taxon>
        <taxon>Pseudomonadati</taxon>
        <taxon>Pseudomonadota</taxon>
        <taxon>Gammaproteobacteria</taxon>
        <taxon>Chromatiales</taxon>
        <taxon>Ectothiorhodospiraceae</taxon>
        <taxon>Spiribacter</taxon>
    </lineage>
</organism>
<evidence type="ECO:0000259" key="2">
    <source>
        <dbReference type="Pfam" id="PF13098"/>
    </source>
</evidence>
<feature type="domain" description="Thioredoxin-like fold" evidence="2">
    <location>
        <begin position="120"/>
        <end position="241"/>
    </location>
</feature>
<keyword evidence="1" id="KW-0676">Redox-active center</keyword>
<dbReference type="EMBL" id="VMKP01000003">
    <property type="protein sequence ID" value="TVO64575.1"/>
    <property type="molecule type" value="Genomic_DNA"/>
</dbReference>
<gene>
    <name evidence="3" type="primary">dsbG</name>
    <name evidence="3" type="ORF">FPL11_07965</name>
</gene>
<evidence type="ECO:0000256" key="1">
    <source>
        <dbReference type="RuleBase" id="RU364038"/>
    </source>
</evidence>
<dbReference type="InterPro" id="IPR009094">
    <property type="entry name" value="DiS-bond_isomerase_DsbC/G_N_sf"/>
</dbReference>
<evidence type="ECO:0000313" key="4">
    <source>
        <dbReference type="Proteomes" id="UP000316688"/>
    </source>
</evidence>